<feature type="domain" description="PKD" evidence="17">
    <location>
        <begin position="952"/>
        <end position="1042"/>
    </location>
</feature>
<dbReference type="InterPro" id="IPR013784">
    <property type="entry name" value="Carb-bd-like_fold"/>
</dbReference>
<dbReference type="OrthoDB" id="5377264at2"/>
<dbReference type="Pfam" id="PF07504">
    <property type="entry name" value="FTP"/>
    <property type="match status" value="1"/>
</dbReference>
<dbReference type="InterPro" id="IPR050371">
    <property type="entry name" value="Fungal_virulence_M36"/>
</dbReference>
<dbReference type="SUPFAM" id="SSF49785">
    <property type="entry name" value="Galactose-binding domain-like"/>
    <property type="match status" value="1"/>
</dbReference>
<evidence type="ECO:0000259" key="17">
    <source>
        <dbReference type="PROSITE" id="PS50093"/>
    </source>
</evidence>
<dbReference type="Gene3D" id="2.60.120.260">
    <property type="entry name" value="Galactose-binding domain-like"/>
    <property type="match status" value="1"/>
</dbReference>
<evidence type="ECO:0000256" key="7">
    <source>
        <dbReference type="ARBA" id="ARBA00022670"/>
    </source>
</evidence>
<dbReference type="CDD" id="cd00146">
    <property type="entry name" value="PKD"/>
    <property type="match status" value="1"/>
</dbReference>
<dbReference type="InterPro" id="IPR000421">
    <property type="entry name" value="FA58C"/>
</dbReference>
<dbReference type="PROSITE" id="PS50093">
    <property type="entry name" value="PKD"/>
    <property type="match status" value="1"/>
</dbReference>
<evidence type="ECO:0000256" key="14">
    <source>
        <dbReference type="SAM" id="MobiDB-lite"/>
    </source>
</evidence>
<dbReference type="InterPro" id="IPR001842">
    <property type="entry name" value="Peptidase_M36"/>
</dbReference>
<keyword evidence="6" id="KW-0964">Secreted</keyword>
<evidence type="ECO:0000256" key="8">
    <source>
        <dbReference type="ARBA" id="ARBA00022723"/>
    </source>
</evidence>
<evidence type="ECO:0000256" key="1">
    <source>
        <dbReference type="ARBA" id="ARBA00000548"/>
    </source>
</evidence>
<dbReference type="SUPFAM" id="SSF55486">
    <property type="entry name" value="Metalloproteases ('zincins'), catalytic domain"/>
    <property type="match status" value="1"/>
</dbReference>
<comment type="similarity">
    <text evidence="4">Belongs to the peptidase M36 family.</text>
</comment>
<feature type="chain" id="PRO_5022950769" description="alpha-amylase" evidence="15">
    <location>
        <begin position="22"/>
        <end position="1163"/>
    </location>
</feature>
<evidence type="ECO:0000256" key="4">
    <source>
        <dbReference type="ARBA" id="ARBA00006006"/>
    </source>
</evidence>
<gene>
    <name evidence="18" type="ORF">FSW04_06225</name>
</gene>
<keyword evidence="19" id="KW-1185">Reference proteome</keyword>
<evidence type="ECO:0000256" key="3">
    <source>
        <dbReference type="ARBA" id="ARBA00004613"/>
    </source>
</evidence>
<dbReference type="Gene3D" id="2.60.40.10">
    <property type="entry name" value="Immunoglobulins"/>
    <property type="match status" value="1"/>
</dbReference>
<dbReference type="InterPro" id="IPR011096">
    <property type="entry name" value="FTP_domain"/>
</dbReference>
<dbReference type="InterPro" id="IPR035986">
    <property type="entry name" value="PKD_dom_sf"/>
</dbReference>
<comment type="subcellular location">
    <subcellularLocation>
        <location evidence="3">Secreted</location>
    </subcellularLocation>
</comment>
<dbReference type="Gene3D" id="3.10.170.10">
    <property type="match status" value="1"/>
</dbReference>
<comment type="catalytic activity">
    <reaction evidence="1">
        <text>Endohydrolysis of (1-&gt;4)-alpha-D-glucosidic linkages in polysaccharides containing three or more (1-&gt;4)-alpha-linked D-glucose units.</text>
        <dbReference type="EC" id="3.2.1.1"/>
    </reaction>
</comment>
<dbReference type="EC" id="3.2.1.1" evidence="5"/>
<name>A0A5B8U2N7_9ACTN</name>
<dbReference type="Gene3D" id="2.60.40.1120">
    <property type="entry name" value="Carboxypeptidase-like, regulatory domain"/>
    <property type="match status" value="1"/>
</dbReference>
<keyword evidence="7" id="KW-0645">Protease</keyword>
<evidence type="ECO:0000256" key="2">
    <source>
        <dbReference type="ARBA" id="ARBA00001947"/>
    </source>
</evidence>
<dbReference type="GO" id="GO:0008270">
    <property type="term" value="F:zinc ion binding"/>
    <property type="evidence" value="ECO:0007669"/>
    <property type="project" value="InterPro"/>
</dbReference>
<keyword evidence="11" id="KW-0862">Zinc</keyword>
<dbReference type="SUPFAM" id="SSF49452">
    <property type="entry name" value="Starch-binding domain-like"/>
    <property type="match status" value="1"/>
</dbReference>
<dbReference type="EMBL" id="CP042430">
    <property type="protein sequence ID" value="QEC47228.1"/>
    <property type="molecule type" value="Genomic_DNA"/>
</dbReference>
<dbReference type="Proteomes" id="UP000321805">
    <property type="component" value="Chromosome"/>
</dbReference>
<dbReference type="GO" id="GO:0030246">
    <property type="term" value="F:carbohydrate binding"/>
    <property type="evidence" value="ECO:0007669"/>
    <property type="project" value="InterPro"/>
</dbReference>
<dbReference type="InterPro" id="IPR000601">
    <property type="entry name" value="PKD_dom"/>
</dbReference>
<evidence type="ECO:0000256" key="15">
    <source>
        <dbReference type="SAM" id="SignalP"/>
    </source>
</evidence>
<dbReference type="InterPro" id="IPR027268">
    <property type="entry name" value="Peptidase_M4/M1_CTD_sf"/>
</dbReference>
<keyword evidence="13" id="KW-0865">Zymogen</keyword>
<dbReference type="SMART" id="SM00089">
    <property type="entry name" value="PKD"/>
    <property type="match status" value="1"/>
</dbReference>
<dbReference type="InterPro" id="IPR013783">
    <property type="entry name" value="Ig-like_fold"/>
</dbReference>
<dbReference type="GO" id="GO:0004556">
    <property type="term" value="F:alpha-amylase activity"/>
    <property type="evidence" value="ECO:0007669"/>
    <property type="project" value="UniProtKB-EC"/>
</dbReference>
<proteinExistence type="inferred from homology"/>
<dbReference type="GO" id="GO:0005975">
    <property type="term" value="P:carbohydrate metabolic process"/>
    <property type="evidence" value="ECO:0007669"/>
    <property type="project" value="UniProtKB-ARBA"/>
</dbReference>
<dbReference type="GO" id="GO:0005615">
    <property type="term" value="C:extracellular space"/>
    <property type="evidence" value="ECO:0007669"/>
    <property type="project" value="InterPro"/>
</dbReference>
<dbReference type="Pfam" id="PF00754">
    <property type="entry name" value="F5_F8_type_C"/>
    <property type="match status" value="1"/>
</dbReference>
<feature type="domain" description="F5/8 type C" evidence="16">
    <location>
        <begin position="779"/>
        <end position="946"/>
    </location>
</feature>
<evidence type="ECO:0000256" key="13">
    <source>
        <dbReference type="ARBA" id="ARBA00023145"/>
    </source>
</evidence>
<evidence type="ECO:0000256" key="12">
    <source>
        <dbReference type="ARBA" id="ARBA00023049"/>
    </source>
</evidence>
<feature type="region of interest" description="Disordered" evidence="14">
    <location>
        <begin position="426"/>
        <end position="448"/>
    </location>
</feature>
<dbReference type="PANTHER" id="PTHR33478">
    <property type="entry name" value="EXTRACELLULAR METALLOPROTEINASE MEP"/>
    <property type="match status" value="1"/>
</dbReference>
<sequence length="1163" mass="119775">MTALVTAAVLLAPAAAGAVQAARGPTAAERFLDVRQGLAVPAPAAPATPAAGLAARSARMADRVASARRDLTASLGRQAALSVDPLTGTVRALGRLDGALTGPSDDPPATVARAYAAQHATALGLDAATVAALGAPSQTRSPTGLTVVRFGQSVDGVPAFDNDLRVAVDRAGRVLSVSGAPRTDLPAAAGTPARPAADALGALMDEVGARRPFAVVSTGTDARRTTRFDTGDSARLVLFGARRVHLAWHLTYAASSTRVYDAVVDAATGEVLYRANLVKFAVDAGVYHNFPGAALGGTRVTEDLEPFLASPGVQTLTGPNVHAFSDVNDDDVAQASEEVVPGDYGYSTDNNRPSGACDATHLCSWNHLSPTSWNTGTNRAANVTQTFWYANHFHDHLAGGAIGFTTASGNFQGADPVQLNALDGAATASGGPDDAHLDNANMLTPADGSSPRMQMYLFEHATGSPFRDINGGDDAAVLYHEYTHGLSSRLVTNDDGTQALNAPHAGAMGEAWSDWYAQDLLVREGLVVDSAGDGDVDMGRYTDSTPHAIRYEPLDCTVGLSSAACPGSPGTSGGGFTFADFGKVNGAPEVHSDGEIWAQTLWQLRQRLVAKFGASDGSDAAETIITDAMRLSVPEPSFLDMRNAILAAAGNDLPNSDVRDIVWDVFRSRGMGFYAAATDGSDLSPVADFTAPPAADAPKGAIGGTVISANSGLPLPGARAGIGGLATKPTFDPDLAATIDSAGHYAIGAVPQGTYPKLGFAAPGYDALVKPVTVAGGQTAQADAALRRDWSAAAGGAAITATNDDLGAPFGCGAGALIDQSQGAGWSAENHLHDPSPRQPTATIRLPQAITVESFAMDPANTCGDNASSATRDYRVETSPDGVSWTTAAQGSFAPADAGRLNTVTPTAGATGVRYVRLTLLSPQSEAAGSSGQLFIDFSELEVLGNPPNVLPSGTLTASATAITPGQTVAFDASSFKDPDSAITAYDWDFDGDGVVDATTATPTAQFTYPAVGRYVAGVGVRDFRGGSGVGAVTVDVTTAKADAPFGLPKPALSRPGFLLPSVAGRGRVPVRVTCKDTCRVSGTLTIDTATRRRLHLASRTVGRLMPRTLKGRRTLPATLTATARRALRRHHVTRLRVGVHLTATVSGGGPRRTLARRVTLRT</sequence>
<feature type="signal peptide" evidence="15">
    <location>
        <begin position="1"/>
        <end position="21"/>
    </location>
</feature>
<dbReference type="InterPro" id="IPR022409">
    <property type="entry name" value="PKD/Chitinase_dom"/>
</dbReference>
<organism evidence="18 19">
    <name type="scientific">Baekduia soli</name>
    <dbReference type="NCBI Taxonomy" id="496014"/>
    <lineage>
        <taxon>Bacteria</taxon>
        <taxon>Bacillati</taxon>
        <taxon>Actinomycetota</taxon>
        <taxon>Thermoleophilia</taxon>
        <taxon>Solirubrobacterales</taxon>
        <taxon>Baekduiaceae</taxon>
        <taxon>Baekduia</taxon>
    </lineage>
</organism>
<evidence type="ECO:0000256" key="11">
    <source>
        <dbReference type="ARBA" id="ARBA00022833"/>
    </source>
</evidence>
<evidence type="ECO:0000256" key="9">
    <source>
        <dbReference type="ARBA" id="ARBA00022729"/>
    </source>
</evidence>
<dbReference type="AlphaFoldDB" id="A0A5B8U2N7"/>
<reference evidence="18 19" key="1">
    <citation type="journal article" date="2018" name="J. Microbiol.">
        <title>Baekduia soli gen. nov., sp. nov., a novel bacterium isolated from the soil of Baekdu Mountain and proposal of a novel family name, Baekduiaceae fam. nov.</title>
        <authorList>
            <person name="An D.S."/>
            <person name="Siddiqi M.Z."/>
            <person name="Kim K.H."/>
            <person name="Yu H.S."/>
            <person name="Im W.T."/>
        </authorList>
    </citation>
    <scope>NUCLEOTIDE SEQUENCE [LARGE SCALE GENOMIC DNA]</scope>
    <source>
        <strain evidence="18 19">BR7-21</strain>
    </source>
</reference>
<dbReference type="KEGG" id="bsol:FSW04_06225"/>
<evidence type="ECO:0000313" key="18">
    <source>
        <dbReference type="EMBL" id="QEC47228.1"/>
    </source>
</evidence>
<dbReference type="GO" id="GO:0004222">
    <property type="term" value="F:metalloendopeptidase activity"/>
    <property type="evidence" value="ECO:0007669"/>
    <property type="project" value="InterPro"/>
</dbReference>
<dbReference type="Pfam" id="PF18911">
    <property type="entry name" value="PKD_4"/>
    <property type="match status" value="1"/>
</dbReference>
<keyword evidence="12" id="KW-0482">Metalloprotease</keyword>
<dbReference type="Gene3D" id="1.10.390.10">
    <property type="entry name" value="Neutral Protease Domain 2"/>
    <property type="match status" value="1"/>
</dbReference>
<keyword evidence="9 15" id="KW-0732">Signal</keyword>
<dbReference type="GO" id="GO:0006508">
    <property type="term" value="P:proteolysis"/>
    <property type="evidence" value="ECO:0007669"/>
    <property type="project" value="UniProtKB-KW"/>
</dbReference>
<dbReference type="Pfam" id="PF02128">
    <property type="entry name" value="Peptidase_M36"/>
    <property type="match status" value="1"/>
</dbReference>
<evidence type="ECO:0000259" key="16">
    <source>
        <dbReference type="PROSITE" id="PS50022"/>
    </source>
</evidence>
<keyword evidence="8" id="KW-0479">Metal-binding</keyword>
<accession>A0A5B8U2N7</accession>
<evidence type="ECO:0000256" key="10">
    <source>
        <dbReference type="ARBA" id="ARBA00022801"/>
    </source>
</evidence>
<protein>
    <recommendedName>
        <fullName evidence="5">alpha-amylase</fullName>
        <ecNumber evidence="5">3.2.1.1</ecNumber>
    </recommendedName>
</protein>
<evidence type="ECO:0000313" key="19">
    <source>
        <dbReference type="Proteomes" id="UP000321805"/>
    </source>
</evidence>
<evidence type="ECO:0000256" key="6">
    <source>
        <dbReference type="ARBA" id="ARBA00022525"/>
    </source>
</evidence>
<dbReference type="PROSITE" id="PS50022">
    <property type="entry name" value="FA58C_3"/>
    <property type="match status" value="1"/>
</dbReference>
<evidence type="ECO:0000256" key="5">
    <source>
        <dbReference type="ARBA" id="ARBA00012595"/>
    </source>
</evidence>
<keyword evidence="10" id="KW-0378">Hydrolase</keyword>
<dbReference type="PANTHER" id="PTHR33478:SF1">
    <property type="entry name" value="EXTRACELLULAR METALLOPROTEINASE MEP"/>
    <property type="match status" value="1"/>
</dbReference>
<comment type="cofactor">
    <cofactor evidence="2">
        <name>Zn(2+)</name>
        <dbReference type="ChEBI" id="CHEBI:29105"/>
    </cofactor>
</comment>
<dbReference type="SUPFAM" id="SSF49299">
    <property type="entry name" value="PKD domain"/>
    <property type="match status" value="1"/>
</dbReference>
<dbReference type="InterPro" id="IPR008979">
    <property type="entry name" value="Galactose-bd-like_sf"/>
</dbReference>